<feature type="transmembrane region" description="Helical" evidence="7">
    <location>
        <begin position="398"/>
        <end position="421"/>
    </location>
</feature>
<dbReference type="PANTHER" id="PTHR43507">
    <property type="entry name" value="NADH-UBIQUINONE OXIDOREDUCTASE CHAIN 4"/>
    <property type="match status" value="1"/>
</dbReference>
<evidence type="ECO:0000256" key="1">
    <source>
        <dbReference type="ARBA" id="ARBA00004127"/>
    </source>
</evidence>
<feature type="transmembrane region" description="Helical" evidence="7">
    <location>
        <begin position="71"/>
        <end position="94"/>
    </location>
</feature>
<evidence type="ECO:0000313" key="10">
    <source>
        <dbReference type="Proteomes" id="UP000325105"/>
    </source>
</evidence>
<evidence type="ECO:0000313" key="9">
    <source>
        <dbReference type="EMBL" id="TYP94667.1"/>
    </source>
</evidence>
<comment type="similarity">
    <text evidence="2">Belongs to the complex I subunit 4 family.</text>
</comment>
<dbReference type="GO" id="GO:0012505">
    <property type="term" value="C:endomembrane system"/>
    <property type="evidence" value="ECO:0007669"/>
    <property type="project" value="UniProtKB-SubCell"/>
</dbReference>
<feature type="transmembrane region" description="Helical" evidence="7">
    <location>
        <begin position="442"/>
        <end position="462"/>
    </location>
</feature>
<keyword evidence="5 7" id="KW-0472">Membrane</keyword>
<feature type="transmembrane region" description="Helical" evidence="7">
    <location>
        <begin position="6"/>
        <end position="22"/>
    </location>
</feature>
<dbReference type="RefSeq" id="WP_148908786.1">
    <property type="nucleotide sequence ID" value="NZ_VNHX01000011.1"/>
</dbReference>
<evidence type="ECO:0000256" key="5">
    <source>
        <dbReference type="ARBA" id="ARBA00023136"/>
    </source>
</evidence>
<feature type="transmembrane region" description="Helical" evidence="7">
    <location>
        <begin position="326"/>
        <end position="344"/>
    </location>
</feature>
<protein>
    <submittedName>
        <fullName evidence="9">NADH dehydrogenase subunit M</fullName>
    </submittedName>
</protein>
<evidence type="ECO:0000256" key="4">
    <source>
        <dbReference type="ARBA" id="ARBA00022989"/>
    </source>
</evidence>
<reference evidence="9 10" key="1">
    <citation type="submission" date="2019-07" db="EMBL/GenBank/DDBJ databases">
        <title>Genomic Encyclopedia of Archaeal and Bacterial Type Strains, Phase II (KMG-II): from individual species to whole genera.</title>
        <authorList>
            <person name="Goeker M."/>
        </authorList>
    </citation>
    <scope>NUCLEOTIDE SEQUENCE [LARGE SCALE GENOMIC DNA]</scope>
    <source>
        <strain evidence="9 10">DSM 18850</strain>
    </source>
</reference>
<feature type="domain" description="NADH:quinone oxidoreductase/Mrp antiporter transmembrane" evidence="8">
    <location>
        <begin position="125"/>
        <end position="408"/>
    </location>
</feature>
<keyword evidence="4 7" id="KW-1133">Transmembrane helix</keyword>
<dbReference type="InterPro" id="IPR003918">
    <property type="entry name" value="NADH_UbQ_OxRdtase"/>
</dbReference>
<feature type="transmembrane region" description="Helical" evidence="7">
    <location>
        <begin position="259"/>
        <end position="283"/>
    </location>
</feature>
<dbReference type="InterPro" id="IPR001750">
    <property type="entry name" value="ND/Mrp_TM"/>
</dbReference>
<dbReference type="GO" id="GO:0048039">
    <property type="term" value="F:ubiquinone binding"/>
    <property type="evidence" value="ECO:0007669"/>
    <property type="project" value="TreeGrafter"/>
</dbReference>
<feature type="transmembrane region" description="Helical" evidence="7">
    <location>
        <begin position="203"/>
        <end position="222"/>
    </location>
</feature>
<name>A0A5S5DFC9_9SPHI</name>
<feature type="transmembrane region" description="Helical" evidence="7">
    <location>
        <begin position="365"/>
        <end position="386"/>
    </location>
</feature>
<dbReference type="GO" id="GO:0042773">
    <property type="term" value="P:ATP synthesis coupled electron transport"/>
    <property type="evidence" value="ECO:0007669"/>
    <property type="project" value="InterPro"/>
</dbReference>
<dbReference type="EMBL" id="VNHX01000011">
    <property type="protein sequence ID" value="TYP94667.1"/>
    <property type="molecule type" value="Genomic_DNA"/>
</dbReference>
<dbReference type="Proteomes" id="UP000325105">
    <property type="component" value="Unassembled WGS sequence"/>
</dbReference>
<dbReference type="PRINTS" id="PR01437">
    <property type="entry name" value="NUOXDRDTASE4"/>
</dbReference>
<evidence type="ECO:0000259" key="8">
    <source>
        <dbReference type="Pfam" id="PF00361"/>
    </source>
</evidence>
<evidence type="ECO:0000256" key="3">
    <source>
        <dbReference type="ARBA" id="ARBA00022692"/>
    </source>
</evidence>
<dbReference type="GO" id="GO:0015990">
    <property type="term" value="P:electron transport coupled proton transport"/>
    <property type="evidence" value="ECO:0007669"/>
    <property type="project" value="TreeGrafter"/>
</dbReference>
<organism evidence="9 10">
    <name type="scientific">Sphingobacterium allocomposti</name>
    <dbReference type="NCBI Taxonomy" id="415956"/>
    <lineage>
        <taxon>Bacteria</taxon>
        <taxon>Pseudomonadati</taxon>
        <taxon>Bacteroidota</taxon>
        <taxon>Sphingobacteriia</taxon>
        <taxon>Sphingobacteriales</taxon>
        <taxon>Sphingobacteriaceae</taxon>
        <taxon>Sphingobacterium</taxon>
    </lineage>
</organism>
<comment type="subcellular location">
    <subcellularLocation>
        <location evidence="1">Endomembrane system</location>
        <topology evidence="1">Multi-pass membrane protein</topology>
    </subcellularLocation>
    <subcellularLocation>
        <location evidence="6">Membrane</location>
        <topology evidence="6">Multi-pass membrane protein</topology>
    </subcellularLocation>
</comment>
<gene>
    <name evidence="9" type="ORF">BC792_11175</name>
</gene>
<dbReference type="Pfam" id="PF00361">
    <property type="entry name" value="Proton_antipo_M"/>
    <property type="match status" value="1"/>
</dbReference>
<accession>A0A5S5DFC9</accession>
<dbReference type="PANTHER" id="PTHR43507:SF1">
    <property type="entry name" value="NADH-UBIQUINONE OXIDOREDUCTASE CHAIN 4"/>
    <property type="match status" value="1"/>
</dbReference>
<dbReference type="GO" id="GO:0008137">
    <property type="term" value="F:NADH dehydrogenase (ubiquinone) activity"/>
    <property type="evidence" value="ECO:0007669"/>
    <property type="project" value="InterPro"/>
</dbReference>
<dbReference type="InterPro" id="IPR010227">
    <property type="entry name" value="NADH_Q_OxRdtase_chainM/4"/>
</dbReference>
<dbReference type="GO" id="GO:0016020">
    <property type="term" value="C:membrane"/>
    <property type="evidence" value="ECO:0007669"/>
    <property type="project" value="UniProtKB-SubCell"/>
</dbReference>
<feature type="transmembrane region" description="Helical" evidence="7">
    <location>
        <begin position="159"/>
        <end position="178"/>
    </location>
</feature>
<keyword evidence="3 6" id="KW-0812">Transmembrane</keyword>
<evidence type="ECO:0000256" key="6">
    <source>
        <dbReference type="RuleBase" id="RU000320"/>
    </source>
</evidence>
<feature type="transmembrane region" description="Helical" evidence="7">
    <location>
        <begin position="130"/>
        <end position="147"/>
    </location>
</feature>
<comment type="caution">
    <text evidence="9">The sequence shown here is derived from an EMBL/GenBank/DDBJ whole genome shotgun (WGS) entry which is preliminary data.</text>
</comment>
<evidence type="ECO:0000256" key="7">
    <source>
        <dbReference type="SAM" id="Phobius"/>
    </source>
</evidence>
<dbReference type="GO" id="GO:0003954">
    <property type="term" value="F:NADH dehydrogenase activity"/>
    <property type="evidence" value="ECO:0007669"/>
    <property type="project" value="TreeGrafter"/>
</dbReference>
<keyword evidence="10" id="KW-1185">Reference proteome</keyword>
<dbReference type="AlphaFoldDB" id="A0A5S5DFC9"/>
<evidence type="ECO:0000256" key="2">
    <source>
        <dbReference type="ARBA" id="ARBA00009025"/>
    </source>
</evidence>
<feature type="transmembrane region" description="Helical" evidence="7">
    <location>
        <begin position="106"/>
        <end position="124"/>
    </location>
</feature>
<dbReference type="OrthoDB" id="9811718at2"/>
<proteinExistence type="inferred from homology"/>
<feature type="transmembrane region" description="Helical" evidence="7">
    <location>
        <begin position="295"/>
        <end position="314"/>
    </location>
</feature>
<dbReference type="NCBIfam" id="TIGR01972">
    <property type="entry name" value="NDH_I_M"/>
    <property type="match status" value="1"/>
</dbReference>
<feature type="transmembrane region" description="Helical" evidence="7">
    <location>
        <begin position="234"/>
        <end position="253"/>
    </location>
</feature>
<sequence>MNNLFILLLVPIVSAIVLCFVKNAGIAKWLALAASLLEIGLSVPFLCAFTPDASVQFEQGWTWIASLGIQFHIGIDGISLPLVLLTNGLVPLIVLSSFGKSYKGNFFALVSFMQAGLLLVFMALDGFTFYVGWEAALIPIYFICALWGGGDRIRINLKFFIYTFFGSLLMLVALVFLYNQGDTRSLEWDTLVALQLPESTQRWIFWAFFLAFAIKIPIFPFHTWQPDTYTHAPAAGTMLLAGIMLKMGVYGLIRWLLPIAPFGVLAYSNVIMVLCVIGIVYASVIAFKQQDAKRLVAYSSIAHVGLISAGVISWHEEGLQGAIIQMVNHGLSVVGLFFIIDILQERTGSRNLSDLGGLAHRMPRLAAMFLIILMGAVGLPLTNGFIGEFLLLKGLFDYNLWYAAVGGLTLILGAVYMLRFYQKAMLGPSQERYIVADIRGHEVAVLAVIVFFTLFLGVWPMAVLHLSEASVTNLLNQIKF</sequence>